<evidence type="ECO:0000256" key="1">
    <source>
        <dbReference type="ARBA" id="ARBA00009437"/>
    </source>
</evidence>
<evidence type="ECO:0000259" key="5">
    <source>
        <dbReference type="PROSITE" id="PS50931"/>
    </source>
</evidence>
<dbReference type="PRINTS" id="PR00039">
    <property type="entry name" value="HTHLYSR"/>
</dbReference>
<keyword evidence="2" id="KW-0805">Transcription regulation</keyword>
<evidence type="ECO:0000256" key="3">
    <source>
        <dbReference type="ARBA" id="ARBA00023125"/>
    </source>
</evidence>
<sequence>MKYLDHHLRLFLAIAKARSLSAAADALELTQSGLSKQLSTLESYIGHPLFDRHGRGVALTDAGLKLQDVARPAYELIDNCVSQMREEQGVTEGTLRVATIHTLSYYFVADVLAKFMGQRPKVNMTLLGRSSPEVVDLVETGKADLGFVYDTAVASDAVDIVPLFDEEMCLVVHRSSPFAVMESISLCENDVPLIVFPANYALRRMLSGSVLNLHVAAEVDTVDAMLRLASLTSGQCILPSRMPTHLLEEYDLRRVKIVNPKLSRRIVVITRSGRAPSTLCTLVLDIAKGVLG</sequence>
<gene>
    <name evidence="6" type="ORF">BZM27_14625</name>
</gene>
<dbReference type="InterPro" id="IPR036388">
    <property type="entry name" value="WH-like_DNA-bd_sf"/>
</dbReference>
<dbReference type="Gene3D" id="1.10.10.10">
    <property type="entry name" value="Winged helix-like DNA-binding domain superfamily/Winged helix DNA-binding domain"/>
    <property type="match status" value="1"/>
</dbReference>
<dbReference type="PANTHER" id="PTHR30419">
    <property type="entry name" value="HTH-TYPE TRANSCRIPTIONAL REGULATOR YBHD"/>
    <property type="match status" value="1"/>
</dbReference>
<keyword evidence="3" id="KW-0238">DNA-binding</keyword>
<proteinExistence type="inferred from homology"/>
<accession>A0A4R0XLK7</accession>
<comment type="caution">
    <text evidence="6">The sequence shown here is derived from an EMBL/GenBank/DDBJ whole genome shotgun (WGS) entry which is preliminary data.</text>
</comment>
<feature type="domain" description="HTH lysR-type" evidence="5">
    <location>
        <begin position="1"/>
        <end position="60"/>
    </location>
</feature>
<dbReference type="InterPro" id="IPR050950">
    <property type="entry name" value="HTH-type_LysR_regulators"/>
</dbReference>
<evidence type="ECO:0000256" key="2">
    <source>
        <dbReference type="ARBA" id="ARBA00023015"/>
    </source>
</evidence>
<evidence type="ECO:0000313" key="7">
    <source>
        <dbReference type="Proteomes" id="UP000294200"/>
    </source>
</evidence>
<dbReference type="InterPro" id="IPR036390">
    <property type="entry name" value="WH_DNA-bd_sf"/>
</dbReference>
<dbReference type="GO" id="GO:0005829">
    <property type="term" value="C:cytosol"/>
    <property type="evidence" value="ECO:0007669"/>
    <property type="project" value="TreeGrafter"/>
</dbReference>
<dbReference type="Gene3D" id="3.40.190.290">
    <property type="match status" value="1"/>
</dbReference>
<dbReference type="AlphaFoldDB" id="A0A4R0XLK7"/>
<dbReference type="EMBL" id="MWML01000044">
    <property type="protein sequence ID" value="TCG08129.1"/>
    <property type="molecule type" value="Genomic_DNA"/>
</dbReference>
<keyword evidence="4" id="KW-0804">Transcription</keyword>
<dbReference type="PROSITE" id="PS50931">
    <property type="entry name" value="HTH_LYSR"/>
    <property type="match status" value="1"/>
</dbReference>
<dbReference type="SUPFAM" id="SSF53850">
    <property type="entry name" value="Periplasmic binding protein-like II"/>
    <property type="match status" value="1"/>
</dbReference>
<name>A0A4R0XLK7_9BURK</name>
<dbReference type="Pfam" id="PF03466">
    <property type="entry name" value="LysR_substrate"/>
    <property type="match status" value="1"/>
</dbReference>
<dbReference type="GO" id="GO:0003700">
    <property type="term" value="F:DNA-binding transcription factor activity"/>
    <property type="evidence" value="ECO:0007669"/>
    <property type="project" value="InterPro"/>
</dbReference>
<dbReference type="CDD" id="cd05466">
    <property type="entry name" value="PBP2_LTTR_substrate"/>
    <property type="match status" value="1"/>
</dbReference>
<organism evidence="6 7">
    <name type="scientific">Paraburkholderia steynii</name>
    <dbReference type="NCBI Taxonomy" id="1245441"/>
    <lineage>
        <taxon>Bacteria</taxon>
        <taxon>Pseudomonadati</taxon>
        <taxon>Pseudomonadota</taxon>
        <taxon>Betaproteobacteria</taxon>
        <taxon>Burkholderiales</taxon>
        <taxon>Burkholderiaceae</taxon>
        <taxon>Paraburkholderia</taxon>
    </lineage>
</organism>
<dbReference type="Pfam" id="PF00126">
    <property type="entry name" value="HTH_1"/>
    <property type="match status" value="1"/>
</dbReference>
<protein>
    <submittedName>
        <fullName evidence="6">LysR family transcriptional regulator</fullName>
    </submittedName>
</protein>
<evidence type="ECO:0000313" key="6">
    <source>
        <dbReference type="EMBL" id="TCG08129.1"/>
    </source>
</evidence>
<keyword evidence="7" id="KW-1185">Reference proteome</keyword>
<dbReference type="GO" id="GO:0003677">
    <property type="term" value="F:DNA binding"/>
    <property type="evidence" value="ECO:0007669"/>
    <property type="project" value="UniProtKB-KW"/>
</dbReference>
<dbReference type="InterPro" id="IPR000847">
    <property type="entry name" value="LysR_HTH_N"/>
</dbReference>
<dbReference type="SUPFAM" id="SSF46785">
    <property type="entry name" value="Winged helix' DNA-binding domain"/>
    <property type="match status" value="1"/>
</dbReference>
<comment type="similarity">
    <text evidence="1">Belongs to the LysR transcriptional regulatory family.</text>
</comment>
<dbReference type="InterPro" id="IPR005119">
    <property type="entry name" value="LysR_subst-bd"/>
</dbReference>
<evidence type="ECO:0000256" key="4">
    <source>
        <dbReference type="ARBA" id="ARBA00023163"/>
    </source>
</evidence>
<reference evidence="6 7" key="1">
    <citation type="submission" date="2017-02" db="EMBL/GenBank/DDBJ databases">
        <title>Paraburkholderia sophoroidis sp. nov. and Paraburkholderia steynii sp. nov. rhizobial symbionts of the fynbos legume Hypocalyptus sophoroides.</title>
        <authorList>
            <person name="Steenkamp E.T."/>
            <person name="Beukes C.W."/>
            <person name="Van Zyl E."/>
            <person name="Avontuur J."/>
            <person name="Chan W.Y."/>
            <person name="Hassen A."/>
            <person name="Palmer M."/>
            <person name="Mthombeni L."/>
            <person name="Phalane F."/>
            <person name="Sereme K."/>
            <person name="Venter S.N."/>
        </authorList>
    </citation>
    <scope>NUCLEOTIDE SEQUENCE [LARGE SCALE GENOMIC DNA]</scope>
    <source>
        <strain evidence="6 7">HC1.1ba</strain>
    </source>
</reference>
<dbReference type="Proteomes" id="UP000294200">
    <property type="component" value="Unassembled WGS sequence"/>
</dbReference>